<dbReference type="EMBL" id="DTGA01000036">
    <property type="protein sequence ID" value="HGB30501.1"/>
    <property type="molecule type" value="Genomic_DNA"/>
</dbReference>
<organism evidence="4">
    <name type="scientific">Dictyoglomus turgidum</name>
    <dbReference type="NCBI Taxonomy" id="513050"/>
    <lineage>
        <taxon>Bacteria</taxon>
        <taxon>Pseudomonadati</taxon>
        <taxon>Dictyoglomota</taxon>
        <taxon>Dictyoglomia</taxon>
        <taxon>Dictyoglomales</taxon>
        <taxon>Dictyoglomaceae</taxon>
        <taxon>Dictyoglomus</taxon>
    </lineage>
</organism>
<dbReference type="InterPro" id="IPR029044">
    <property type="entry name" value="Nucleotide-diphossugar_trans"/>
</dbReference>
<comment type="caution">
    <text evidence="4">The sequence shown here is derived from an EMBL/GenBank/DDBJ whole genome shotgun (WGS) entry which is preliminary data.</text>
</comment>
<gene>
    <name evidence="4" type="ORF">ENV35_01330</name>
</gene>
<dbReference type="InterPro" id="IPR001173">
    <property type="entry name" value="Glyco_trans_2-like"/>
</dbReference>
<dbReference type="SUPFAM" id="SSF53448">
    <property type="entry name" value="Nucleotide-diphospho-sugar transferases"/>
    <property type="match status" value="1"/>
</dbReference>
<evidence type="ECO:0000256" key="1">
    <source>
        <dbReference type="ARBA" id="ARBA00022679"/>
    </source>
</evidence>
<name>A0A7C3SMS4_9BACT</name>
<dbReference type="Pfam" id="PF02709">
    <property type="entry name" value="Glyco_transf_7C"/>
    <property type="match status" value="1"/>
</dbReference>
<sequence length="270" mass="31282">MNITIVLSLFSDSRKYINRLPLIRRCLISLKNQTFSNFDVIAIDNNSYDDTKSLFLKYFPNSSYFVCNLPKNRSAVRNLGASKVTTPYIIFLDCDCITYPNYVENYVRYINNHSFQVIQGAFYSYWKYLYLKDEFIIINDGKEMIDYSSLEKIDTLVKSFYGYQTTSISSDNSKEEFYHKCDSIFSGNFCILKEVFDKVGGFDEDFAGYGYEDAMLGHTLISNKVKIVGVLNTAVIHQNHRCENDLSHEEDCKNAAINKELLIKKMRGEK</sequence>
<protein>
    <submittedName>
        <fullName evidence="4">Glycosyltransferase</fullName>
    </submittedName>
</protein>
<dbReference type="Pfam" id="PF00535">
    <property type="entry name" value="Glycos_transf_2"/>
    <property type="match status" value="1"/>
</dbReference>
<dbReference type="CDD" id="cd00761">
    <property type="entry name" value="Glyco_tranf_GTA_type"/>
    <property type="match status" value="1"/>
</dbReference>
<dbReference type="PANTHER" id="PTHR22916:SF64">
    <property type="entry name" value="TRANSFERASE, PUTATIVE-RELATED"/>
    <property type="match status" value="1"/>
</dbReference>
<keyword evidence="1 4" id="KW-0808">Transferase</keyword>
<evidence type="ECO:0000259" key="2">
    <source>
        <dbReference type="Pfam" id="PF00535"/>
    </source>
</evidence>
<evidence type="ECO:0000313" key="4">
    <source>
        <dbReference type="EMBL" id="HGB30501.1"/>
    </source>
</evidence>
<evidence type="ECO:0000259" key="3">
    <source>
        <dbReference type="Pfam" id="PF02709"/>
    </source>
</evidence>
<reference evidence="4" key="1">
    <citation type="journal article" date="2020" name="mSystems">
        <title>Genome- and Community-Level Interaction Insights into Carbon Utilization and Element Cycling Functions of Hydrothermarchaeota in Hydrothermal Sediment.</title>
        <authorList>
            <person name="Zhou Z."/>
            <person name="Liu Y."/>
            <person name="Xu W."/>
            <person name="Pan J."/>
            <person name="Luo Z.H."/>
            <person name="Li M."/>
        </authorList>
    </citation>
    <scope>NUCLEOTIDE SEQUENCE [LARGE SCALE GENOMIC DNA]</scope>
    <source>
        <strain evidence="4">SpSt-751</strain>
    </source>
</reference>
<proteinExistence type="predicted"/>
<accession>A0A7C3SMS4</accession>
<feature type="domain" description="Glycosyltransferase 2-like" evidence="2">
    <location>
        <begin position="18"/>
        <end position="125"/>
    </location>
</feature>
<dbReference type="AlphaFoldDB" id="A0A7C3SMS4"/>
<dbReference type="Gene3D" id="3.90.550.10">
    <property type="entry name" value="Spore Coat Polysaccharide Biosynthesis Protein SpsA, Chain A"/>
    <property type="match status" value="1"/>
</dbReference>
<dbReference type="InterPro" id="IPR027791">
    <property type="entry name" value="Galactosyl_T_C"/>
</dbReference>
<dbReference type="GO" id="GO:0016758">
    <property type="term" value="F:hexosyltransferase activity"/>
    <property type="evidence" value="ECO:0007669"/>
    <property type="project" value="UniProtKB-ARBA"/>
</dbReference>
<feature type="domain" description="Galactosyltransferase C-terminal" evidence="3">
    <location>
        <begin position="173"/>
        <end position="232"/>
    </location>
</feature>
<dbReference type="PANTHER" id="PTHR22916">
    <property type="entry name" value="GLYCOSYLTRANSFERASE"/>
    <property type="match status" value="1"/>
</dbReference>